<dbReference type="InterPro" id="IPR050189">
    <property type="entry name" value="MFS_Efflux_Transporters"/>
</dbReference>
<dbReference type="PROSITE" id="PS50850">
    <property type="entry name" value="MFS"/>
    <property type="match status" value="1"/>
</dbReference>
<comment type="subcellular location">
    <subcellularLocation>
        <location evidence="1">Cell membrane</location>
        <topology evidence="1">Multi-pass membrane protein</topology>
    </subcellularLocation>
</comment>
<dbReference type="EMBL" id="JACNJH010000134">
    <property type="protein sequence ID" value="MBC8361487.1"/>
    <property type="molecule type" value="Genomic_DNA"/>
</dbReference>
<feature type="transmembrane region" description="Helical" evidence="6">
    <location>
        <begin position="142"/>
        <end position="161"/>
    </location>
</feature>
<dbReference type="Pfam" id="PF07690">
    <property type="entry name" value="MFS_1"/>
    <property type="match status" value="1"/>
</dbReference>
<evidence type="ECO:0000313" key="8">
    <source>
        <dbReference type="EMBL" id="MBC8361487.1"/>
    </source>
</evidence>
<reference evidence="8 9" key="1">
    <citation type="submission" date="2020-08" db="EMBL/GenBank/DDBJ databases">
        <title>Bridging the membrane lipid divide: bacteria of the FCB group superphylum have the potential to synthesize archaeal ether lipids.</title>
        <authorList>
            <person name="Villanueva L."/>
            <person name="Von Meijenfeldt F.A.B."/>
            <person name="Westbye A.B."/>
            <person name="Yadav S."/>
            <person name="Hopmans E.C."/>
            <person name="Dutilh B.E."/>
            <person name="Sinninghe Damste J.S."/>
        </authorList>
    </citation>
    <scope>NUCLEOTIDE SEQUENCE [LARGE SCALE GENOMIC DNA]</scope>
    <source>
        <strain evidence="8">NIOZ-UU30</strain>
    </source>
</reference>
<evidence type="ECO:0000256" key="1">
    <source>
        <dbReference type="ARBA" id="ARBA00004651"/>
    </source>
</evidence>
<evidence type="ECO:0000256" key="5">
    <source>
        <dbReference type="ARBA" id="ARBA00023136"/>
    </source>
</evidence>
<dbReference type="AlphaFoldDB" id="A0A8J6NKS3"/>
<feature type="transmembrane region" description="Helical" evidence="6">
    <location>
        <begin position="75"/>
        <end position="94"/>
    </location>
</feature>
<feature type="transmembrane region" description="Helical" evidence="6">
    <location>
        <begin position="240"/>
        <end position="259"/>
    </location>
</feature>
<accession>A0A8J6NKS3</accession>
<comment type="caution">
    <text evidence="8">The sequence shown here is derived from an EMBL/GenBank/DDBJ whole genome shotgun (WGS) entry which is preliminary data.</text>
</comment>
<dbReference type="Gene3D" id="1.20.1250.20">
    <property type="entry name" value="MFS general substrate transporter like domains"/>
    <property type="match status" value="1"/>
</dbReference>
<feature type="transmembrane region" description="Helical" evidence="6">
    <location>
        <begin position="46"/>
        <end position="63"/>
    </location>
</feature>
<keyword evidence="4 6" id="KW-1133">Transmembrane helix</keyword>
<feature type="transmembrane region" description="Helical" evidence="6">
    <location>
        <begin position="271"/>
        <end position="290"/>
    </location>
</feature>
<feature type="domain" description="Major facilitator superfamily (MFS) profile" evidence="7">
    <location>
        <begin position="9"/>
        <end position="386"/>
    </location>
</feature>
<dbReference type="SUPFAM" id="SSF103473">
    <property type="entry name" value="MFS general substrate transporter"/>
    <property type="match status" value="1"/>
</dbReference>
<protein>
    <submittedName>
        <fullName evidence="8">MFS transporter</fullName>
    </submittedName>
</protein>
<evidence type="ECO:0000256" key="2">
    <source>
        <dbReference type="ARBA" id="ARBA00022475"/>
    </source>
</evidence>
<keyword evidence="3 6" id="KW-0812">Transmembrane</keyword>
<dbReference type="GO" id="GO:0022857">
    <property type="term" value="F:transmembrane transporter activity"/>
    <property type="evidence" value="ECO:0007669"/>
    <property type="project" value="InterPro"/>
</dbReference>
<feature type="transmembrane region" description="Helical" evidence="6">
    <location>
        <begin position="296"/>
        <end position="318"/>
    </location>
</feature>
<organism evidence="8 9">
    <name type="scientific">Candidatus Desulfatibia profunda</name>
    <dbReference type="NCBI Taxonomy" id="2841695"/>
    <lineage>
        <taxon>Bacteria</taxon>
        <taxon>Pseudomonadati</taxon>
        <taxon>Thermodesulfobacteriota</taxon>
        <taxon>Desulfobacteria</taxon>
        <taxon>Desulfobacterales</taxon>
        <taxon>Desulfobacterales incertae sedis</taxon>
        <taxon>Candidatus Desulfatibia</taxon>
    </lineage>
</organism>
<keyword evidence="2" id="KW-1003">Cell membrane</keyword>
<evidence type="ECO:0000259" key="7">
    <source>
        <dbReference type="PROSITE" id="PS50850"/>
    </source>
</evidence>
<dbReference type="CDD" id="cd17324">
    <property type="entry name" value="MFS_NepI_like"/>
    <property type="match status" value="1"/>
</dbReference>
<dbReference type="PANTHER" id="PTHR43124:SF3">
    <property type="entry name" value="CHLORAMPHENICOL EFFLUX PUMP RV0191"/>
    <property type="match status" value="1"/>
</dbReference>
<evidence type="ECO:0000256" key="4">
    <source>
        <dbReference type="ARBA" id="ARBA00022989"/>
    </source>
</evidence>
<proteinExistence type="predicted"/>
<keyword evidence="5 6" id="KW-0472">Membrane</keyword>
<feature type="transmembrane region" description="Helical" evidence="6">
    <location>
        <begin position="362"/>
        <end position="382"/>
    </location>
</feature>
<name>A0A8J6NKS3_9BACT</name>
<dbReference type="Proteomes" id="UP000603434">
    <property type="component" value="Unassembled WGS sequence"/>
</dbReference>
<evidence type="ECO:0000256" key="3">
    <source>
        <dbReference type="ARBA" id="ARBA00022692"/>
    </source>
</evidence>
<gene>
    <name evidence="8" type="ORF">H8E23_08825</name>
</gene>
<evidence type="ECO:0000256" key="6">
    <source>
        <dbReference type="SAM" id="Phobius"/>
    </source>
</evidence>
<feature type="transmembrane region" description="Helical" evidence="6">
    <location>
        <begin position="167"/>
        <end position="185"/>
    </location>
</feature>
<dbReference type="PANTHER" id="PTHR43124">
    <property type="entry name" value="PURINE EFFLUX PUMP PBUE"/>
    <property type="match status" value="1"/>
</dbReference>
<feature type="transmembrane region" description="Helical" evidence="6">
    <location>
        <begin position="100"/>
        <end position="121"/>
    </location>
</feature>
<evidence type="ECO:0000313" key="9">
    <source>
        <dbReference type="Proteomes" id="UP000603434"/>
    </source>
</evidence>
<feature type="transmembrane region" description="Helical" evidence="6">
    <location>
        <begin position="205"/>
        <end position="228"/>
    </location>
</feature>
<dbReference type="InterPro" id="IPR036259">
    <property type="entry name" value="MFS_trans_sf"/>
</dbReference>
<dbReference type="GO" id="GO:0005886">
    <property type="term" value="C:plasma membrane"/>
    <property type="evidence" value="ECO:0007669"/>
    <property type="project" value="UniProtKB-SubCell"/>
</dbReference>
<sequence length="395" mass="41783">MQAADARKMILVLGMMAFWCNGDNYAAAPLLVEIARDLHLDISEAALSVIAYMLPFGLFTLIFGPRADRFGKARVINLAAFGTAVFSTLGAAAFDLASLSVIRAVNGAFAAAILPVTMSLIGDRFGHDPKEVQNALGKVLGMMFLGGASATAIGGTLAYLGSWRLVYLVYGIAELVTAFVMLRVLEKEPGTVARMNIRTAYQDAFANPALLKTVSIIFLVGASVFGSFTYAGKFVEIRTGYNILLVGLILSFFGLATVAGGRKAGVLRQKFGNKLLLAAGAFAGMAWALMSAWHSPVLLSLSLAGFGLGFIMIQPTLIATAQQLMPARRGTVMSLASFNMFVGGGIGTFINGKVLDAWGFEPIFIFAAALILLAGIIATVLLQKIAPVLPPRMQP</sequence>
<feature type="transmembrane region" description="Helical" evidence="6">
    <location>
        <begin position="330"/>
        <end position="350"/>
    </location>
</feature>
<dbReference type="InterPro" id="IPR020846">
    <property type="entry name" value="MFS_dom"/>
</dbReference>
<dbReference type="InterPro" id="IPR011701">
    <property type="entry name" value="MFS"/>
</dbReference>